<sequence>MKIIIGPAKTFNLENVVESTTPRPKYIMTAKEIFPKFKALSLEEHKELYGLSDKKTQEVYDMHQDHGKKLYYAIEMYAGHVYKELKLDEYDKEWLNEHVVIIDSLYGIIKPYDLIAPYRLYFNLKQDIVDLKEIWADKINDYFKDEDEVINLASKEYSQFIKREMTEFEFEGTNFKLKEARGKKLHELIKKK</sequence>
<dbReference type="AlphaFoldDB" id="A0A4R0XVL6"/>
<gene>
    <name evidence="1" type="ORF">C4B25_00650</name>
</gene>
<dbReference type="PANTHER" id="PTHR30283:SF4">
    <property type="entry name" value="PEROXIDE STRESS RESISTANCE PROTEIN YAAA"/>
    <property type="match status" value="1"/>
</dbReference>
<accession>A0A4R0XVL6</accession>
<dbReference type="EMBL" id="PSZP01000003">
    <property type="protein sequence ID" value="TCG11813.1"/>
    <property type="molecule type" value="Genomic_DNA"/>
</dbReference>
<evidence type="ECO:0008006" key="3">
    <source>
        <dbReference type="Google" id="ProtNLM"/>
    </source>
</evidence>
<organism evidence="1 2">
    <name type="scientific">Mycoplasma todarodis</name>
    <dbReference type="NCBI Taxonomy" id="1937191"/>
    <lineage>
        <taxon>Bacteria</taxon>
        <taxon>Bacillati</taxon>
        <taxon>Mycoplasmatota</taxon>
        <taxon>Mollicutes</taxon>
        <taxon>Mycoplasmataceae</taxon>
        <taxon>Mycoplasma</taxon>
    </lineage>
</organism>
<dbReference type="InterPro" id="IPR005583">
    <property type="entry name" value="YaaA"/>
</dbReference>
<dbReference type="PANTHER" id="PTHR30283">
    <property type="entry name" value="PEROXIDE STRESS RESPONSE PROTEIN YAAA"/>
    <property type="match status" value="1"/>
</dbReference>
<dbReference type="Proteomes" id="UP000291072">
    <property type="component" value="Unassembled WGS sequence"/>
</dbReference>
<comment type="caution">
    <text evidence="1">The sequence shown here is derived from an EMBL/GenBank/DDBJ whole genome shotgun (WGS) entry which is preliminary data.</text>
</comment>
<dbReference type="Pfam" id="PF03883">
    <property type="entry name" value="H2O2_YaaD"/>
    <property type="match status" value="1"/>
</dbReference>
<reference evidence="1 2" key="1">
    <citation type="submission" date="2018-02" db="EMBL/GenBank/DDBJ databases">
        <title>Mycoplasma marinum and Mycoplasma todarodis sp. nov., moderately halophilic and psychrotolerant mycoplasmas isolated from cephalopods.</title>
        <authorList>
            <person name="Viver T."/>
        </authorList>
    </citation>
    <scope>NUCLEOTIDE SEQUENCE [LARGE SCALE GENOMIC DNA]</scope>
    <source>
        <strain evidence="1 2">5H</strain>
    </source>
</reference>
<evidence type="ECO:0000313" key="2">
    <source>
        <dbReference type="Proteomes" id="UP000291072"/>
    </source>
</evidence>
<protein>
    <recommendedName>
        <fullName evidence="3">Peroxide stress protein YaaA</fullName>
    </recommendedName>
</protein>
<dbReference type="GO" id="GO:0005829">
    <property type="term" value="C:cytosol"/>
    <property type="evidence" value="ECO:0007669"/>
    <property type="project" value="TreeGrafter"/>
</dbReference>
<keyword evidence="2" id="KW-1185">Reference proteome</keyword>
<dbReference type="RefSeq" id="WP_131613134.1">
    <property type="nucleotide sequence ID" value="NZ_PSZP01000003.1"/>
</dbReference>
<proteinExistence type="predicted"/>
<name>A0A4R0XVL6_9MOLU</name>
<dbReference type="GO" id="GO:0033194">
    <property type="term" value="P:response to hydroperoxide"/>
    <property type="evidence" value="ECO:0007669"/>
    <property type="project" value="TreeGrafter"/>
</dbReference>
<dbReference type="OrthoDB" id="9777133at2"/>
<evidence type="ECO:0000313" key="1">
    <source>
        <dbReference type="EMBL" id="TCG11813.1"/>
    </source>
</evidence>